<dbReference type="EMBL" id="BMEL01000001">
    <property type="protein sequence ID" value="GGF15751.1"/>
    <property type="molecule type" value="Genomic_DNA"/>
</dbReference>
<name>A0A917B1A5_HALAA</name>
<protein>
    <submittedName>
        <fullName evidence="2">Spore germination protein GerPC</fullName>
    </submittedName>
</protein>
<feature type="coiled-coil region" evidence="1">
    <location>
        <begin position="11"/>
        <end position="38"/>
    </location>
</feature>
<organism evidence="2 3">
    <name type="scientific">Halobacillus andaensis</name>
    <dbReference type="NCBI Taxonomy" id="1176239"/>
    <lineage>
        <taxon>Bacteria</taxon>
        <taxon>Bacillati</taxon>
        <taxon>Bacillota</taxon>
        <taxon>Bacilli</taxon>
        <taxon>Bacillales</taxon>
        <taxon>Bacillaceae</taxon>
        <taxon>Halobacillus</taxon>
    </lineage>
</organism>
<accession>A0A917B1A5</accession>
<dbReference type="RefSeq" id="WP_188376624.1">
    <property type="nucleotide sequence ID" value="NZ_BMEL01000001.1"/>
</dbReference>
<dbReference type="AlphaFoldDB" id="A0A917B1A5"/>
<dbReference type="Pfam" id="PF10737">
    <property type="entry name" value="GerPC"/>
    <property type="match status" value="1"/>
</dbReference>
<reference evidence="2" key="1">
    <citation type="journal article" date="2014" name="Int. J. Syst. Evol. Microbiol.">
        <title>Complete genome sequence of Corynebacterium casei LMG S-19264T (=DSM 44701T), isolated from a smear-ripened cheese.</title>
        <authorList>
            <consortium name="US DOE Joint Genome Institute (JGI-PGF)"/>
            <person name="Walter F."/>
            <person name="Albersmeier A."/>
            <person name="Kalinowski J."/>
            <person name="Ruckert C."/>
        </authorList>
    </citation>
    <scope>NUCLEOTIDE SEQUENCE</scope>
    <source>
        <strain evidence="2">CGMCC 1.12153</strain>
    </source>
</reference>
<keyword evidence="1" id="KW-0175">Coiled coil</keyword>
<evidence type="ECO:0000313" key="2">
    <source>
        <dbReference type="EMBL" id="GGF15751.1"/>
    </source>
</evidence>
<gene>
    <name evidence="2" type="primary">gerPC</name>
    <name evidence="2" type="ORF">GCM10010954_12980</name>
</gene>
<dbReference type="Proteomes" id="UP000660110">
    <property type="component" value="Unassembled WGS sequence"/>
</dbReference>
<dbReference type="InterPro" id="IPR019673">
    <property type="entry name" value="Spore_germination_GerPC"/>
</dbReference>
<proteinExistence type="predicted"/>
<keyword evidence="3" id="KW-1185">Reference proteome</keyword>
<evidence type="ECO:0000313" key="3">
    <source>
        <dbReference type="Proteomes" id="UP000660110"/>
    </source>
</evidence>
<comment type="caution">
    <text evidence="2">The sequence shown here is derived from an EMBL/GenBank/DDBJ whole genome shotgun (WGS) entry which is preliminary data.</text>
</comment>
<sequence>MNNYYSWDQWMQQVMEQMQEQQRLIEELTQKLEHLQSKEQTKTVIEKIEYHFDQLKIETLEGTLQIGLTPNGSPETNIEDLYTGQTAEPYLDELMGHSVPQAIDDYVRSHHLSLPGDHRDHMIKDINQQLPERFEAHKKHEPNLSNEQIAQRLAEEIRRSVGQYLDQYENGGSE</sequence>
<evidence type="ECO:0000256" key="1">
    <source>
        <dbReference type="SAM" id="Coils"/>
    </source>
</evidence>
<reference evidence="2" key="2">
    <citation type="submission" date="2020-09" db="EMBL/GenBank/DDBJ databases">
        <authorList>
            <person name="Sun Q."/>
            <person name="Zhou Y."/>
        </authorList>
    </citation>
    <scope>NUCLEOTIDE SEQUENCE</scope>
    <source>
        <strain evidence="2">CGMCC 1.12153</strain>
    </source>
</reference>